<organism evidence="1 2">
    <name type="scientific">Blastomyces gilchristii (strain SLH14081)</name>
    <name type="common">Blastomyces dermatitidis</name>
    <dbReference type="NCBI Taxonomy" id="559298"/>
    <lineage>
        <taxon>Eukaryota</taxon>
        <taxon>Fungi</taxon>
        <taxon>Dikarya</taxon>
        <taxon>Ascomycota</taxon>
        <taxon>Pezizomycotina</taxon>
        <taxon>Eurotiomycetes</taxon>
        <taxon>Eurotiomycetidae</taxon>
        <taxon>Onygenales</taxon>
        <taxon>Ajellomycetaceae</taxon>
        <taxon>Blastomyces</taxon>
    </lineage>
</organism>
<name>A0A179UU33_BLAGS</name>
<dbReference type="EMBL" id="GG657460">
    <property type="protein sequence ID" value="OAT10577.1"/>
    <property type="molecule type" value="Genomic_DNA"/>
</dbReference>
<keyword evidence="2" id="KW-1185">Reference proteome</keyword>
<dbReference type="GeneID" id="42529108"/>
<sequence>MPSKITEEEWERRLQAGGGLPDRLKLAGKRVLKKLDPYTEKNYCSRHKDHDLEDEQIKQHFIIFLAMLLKGRGADGAPNETYVEQHWKEFTAQ</sequence>
<evidence type="ECO:0000313" key="1">
    <source>
        <dbReference type="EMBL" id="OAT10577.1"/>
    </source>
</evidence>
<dbReference type="RefSeq" id="XP_031579402.1">
    <property type="nucleotide sequence ID" value="XM_031725113.1"/>
</dbReference>
<protein>
    <submittedName>
        <fullName evidence="1">Uncharacterized protein</fullName>
    </submittedName>
</protein>
<dbReference type="Proteomes" id="UP000002038">
    <property type="component" value="Unassembled WGS sequence"/>
</dbReference>
<evidence type="ECO:0000313" key="2">
    <source>
        <dbReference type="Proteomes" id="UP000002038"/>
    </source>
</evidence>
<gene>
    <name evidence="1" type="ORF">BDBG_17378</name>
</gene>
<dbReference type="KEGG" id="bgh:BDBG_17378"/>
<accession>A0A179UU33</accession>
<reference evidence="2" key="1">
    <citation type="journal article" date="2015" name="PLoS Genet.">
        <title>The dynamic genome and transcriptome of the human fungal pathogen Blastomyces and close relative Emmonsia.</title>
        <authorList>
            <person name="Munoz J.F."/>
            <person name="Gauthier G.M."/>
            <person name="Desjardins C.A."/>
            <person name="Gallo J.E."/>
            <person name="Holder J."/>
            <person name="Sullivan T.D."/>
            <person name="Marty A.J."/>
            <person name="Carmen J.C."/>
            <person name="Chen Z."/>
            <person name="Ding L."/>
            <person name="Gujja S."/>
            <person name="Magrini V."/>
            <person name="Misas E."/>
            <person name="Mitreva M."/>
            <person name="Priest M."/>
            <person name="Saif S."/>
            <person name="Whiston E.A."/>
            <person name="Young S."/>
            <person name="Zeng Q."/>
            <person name="Goldman W.E."/>
            <person name="Mardis E.R."/>
            <person name="Taylor J.W."/>
            <person name="McEwen J.G."/>
            <person name="Clay O.K."/>
            <person name="Klein B.S."/>
            <person name="Cuomo C.A."/>
        </authorList>
    </citation>
    <scope>NUCLEOTIDE SEQUENCE [LARGE SCALE GENOMIC DNA]</scope>
    <source>
        <strain evidence="2">SLH14081</strain>
    </source>
</reference>
<dbReference type="VEuPathDB" id="FungiDB:BDBG_17378"/>
<dbReference type="OrthoDB" id="4201960at2759"/>
<proteinExistence type="predicted"/>
<dbReference type="AlphaFoldDB" id="A0A179UU33"/>